<evidence type="ECO:0000313" key="5">
    <source>
        <dbReference type="EMBL" id="GCL65027.1"/>
    </source>
</evidence>
<gene>
    <name evidence="5" type="ORF">AQPW35_41080</name>
</gene>
<keyword evidence="2" id="KW-0597">Phosphoprotein</keyword>
<dbReference type="PRINTS" id="PR00038">
    <property type="entry name" value="HTHLUXR"/>
</dbReference>
<dbReference type="Proteomes" id="UP000301751">
    <property type="component" value="Unassembled WGS sequence"/>
</dbReference>
<dbReference type="AlphaFoldDB" id="A0A480AY26"/>
<dbReference type="InterPro" id="IPR000792">
    <property type="entry name" value="Tscrpt_reg_LuxR_C"/>
</dbReference>
<keyword evidence="1 5" id="KW-0238">DNA-binding</keyword>
<dbReference type="InterPro" id="IPR036388">
    <property type="entry name" value="WH-like_DNA-bd_sf"/>
</dbReference>
<feature type="domain" description="HTH luxR-type" evidence="3">
    <location>
        <begin position="139"/>
        <end position="204"/>
    </location>
</feature>
<dbReference type="PROSITE" id="PS50110">
    <property type="entry name" value="RESPONSE_REGULATORY"/>
    <property type="match status" value="1"/>
</dbReference>
<evidence type="ECO:0000256" key="2">
    <source>
        <dbReference type="PROSITE-ProRule" id="PRU00169"/>
    </source>
</evidence>
<dbReference type="PROSITE" id="PS50043">
    <property type="entry name" value="HTH_LUXR_2"/>
    <property type="match status" value="1"/>
</dbReference>
<dbReference type="GO" id="GO:0006355">
    <property type="term" value="P:regulation of DNA-templated transcription"/>
    <property type="evidence" value="ECO:0007669"/>
    <property type="project" value="InterPro"/>
</dbReference>
<organism evidence="5 6">
    <name type="scientific">Pseudaquabacterium pictum</name>
    <dbReference type="NCBI Taxonomy" id="2315236"/>
    <lineage>
        <taxon>Bacteria</taxon>
        <taxon>Pseudomonadati</taxon>
        <taxon>Pseudomonadota</taxon>
        <taxon>Betaproteobacteria</taxon>
        <taxon>Burkholderiales</taxon>
        <taxon>Sphaerotilaceae</taxon>
        <taxon>Pseudaquabacterium</taxon>
    </lineage>
</organism>
<dbReference type="SUPFAM" id="SSF52172">
    <property type="entry name" value="CheY-like"/>
    <property type="match status" value="1"/>
</dbReference>
<name>A0A480AY26_9BURK</name>
<keyword evidence="6" id="KW-1185">Reference proteome</keyword>
<dbReference type="GO" id="GO:0003677">
    <property type="term" value="F:DNA binding"/>
    <property type="evidence" value="ECO:0007669"/>
    <property type="project" value="UniProtKB-KW"/>
</dbReference>
<dbReference type="InterPro" id="IPR016032">
    <property type="entry name" value="Sig_transdc_resp-reg_C-effctor"/>
</dbReference>
<dbReference type="Gene3D" id="3.40.50.2300">
    <property type="match status" value="1"/>
</dbReference>
<dbReference type="InterPro" id="IPR051015">
    <property type="entry name" value="EvgA-like"/>
</dbReference>
<comment type="caution">
    <text evidence="5">The sequence shown here is derived from an EMBL/GenBank/DDBJ whole genome shotgun (WGS) entry which is preliminary data.</text>
</comment>
<proteinExistence type="predicted"/>
<evidence type="ECO:0000313" key="6">
    <source>
        <dbReference type="Proteomes" id="UP000301751"/>
    </source>
</evidence>
<evidence type="ECO:0000259" key="4">
    <source>
        <dbReference type="PROSITE" id="PS50110"/>
    </source>
</evidence>
<dbReference type="PANTHER" id="PTHR45566:SF1">
    <property type="entry name" value="HTH-TYPE TRANSCRIPTIONAL REGULATOR YHJB-RELATED"/>
    <property type="match status" value="1"/>
</dbReference>
<dbReference type="GO" id="GO:0000160">
    <property type="term" value="P:phosphorelay signal transduction system"/>
    <property type="evidence" value="ECO:0007669"/>
    <property type="project" value="InterPro"/>
</dbReference>
<dbReference type="PANTHER" id="PTHR45566">
    <property type="entry name" value="HTH-TYPE TRANSCRIPTIONAL REGULATOR YHJB-RELATED"/>
    <property type="match status" value="1"/>
</dbReference>
<evidence type="ECO:0000256" key="1">
    <source>
        <dbReference type="ARBA" id="ARBA00023125"/>
    </source>
</evidence>
<protein>
    <submittedName>
        <fullName evidence="5">DNA-binding response regulator</fullName>
    </submittedName>
</protein>
<evidence type="ECO:0000259" key="3">
    <source>
        <dbReference type="PROSITE" id="PS50043"/>
    </source>
</evidence>
<dbReference type="CDD" id="cd06170">
    <property type="entry name" value="LuxR_C_like"/>
    <property type="match status" value="1"/>
</dbReference>
<feature type="modified residue" description="4-aspartylphosphate" evidence="2">
    <location>
        <position position="58"/>
    </location>
</feature>
<dbReference type="SUPFAM" id="SSF46894">
    <property type="entry name" value="C-terminal effector domain of the bipartite response regulators"/>
    <property type="match status" value="1"/>
</dbReference>
<dbReference type="RefSeq" id="WP_162520865.1">
    <property type="nucleotide sequence ID" value="NZ_BJCL01000013.1"/>
</dbReference>
<dbReference type="InterPro" id="IPR001789">
    <property type="entry name" value="Sig_transdc_resp-reg_receiver"/>
</dbReference>
<dbReference type="EMBL" id="BJCL01000013">
    <property type="protein sequence ID" value="GCL65027.1"/>
    <property type="molecule type" value="Genomic_DNA"/>
</dbReference>
<dbReference type="SMART" id="SM00448">
    <property type="entry name" value="REC"/>
    <property type="match status" value="1"/>
</dbReference>
<dbReference type="Pfam" id="PF00196">
    <property type="entry name" value="GerE"/>
    <property type="match status" value="1"/>
</dbReference>
<dbReference type="Pfam" id="PF00072">
    <property type="entry name" value="Response_reg"/>
    <property type="match status" value="1"/>
</dbReference>
<dbReference type="SMART" id="SM00421">
    <property type="entry name" value="HTH_LUXR"/>
    <property type="match status" value="1"/>
</dbReference>
<accession>A0A480AY26</accession>
<dbReference type="InterPro" id="IPR011006">
    <property type="entry name" value="CheY-like_superfamily"/>
</dbReference>
<reference evidence="6" key="1">
    <citation type="submission" date="2019-03" db="EMBL/GenBank/DDBJ databases">
        <title>Aquabacterium pictum sp.nov., the first bacteriochlorophyll a-containing freshwater bacterium in the genus Aquabacterium of the class Betaproteobacteria.</title>
        <authorList>
            <person name="Hirose S."/>
            <person name="Tank M."/>
            <person name="Hara E."/>
            <person name="Tamaki H."/>
            <person name="Takaichi S."/>
            <person name="Haruta S."/>
            <person name="Hanada S."/>
        </authorList>
    </citation>
    <scope>NUCLEOTIDE SEQUENCE [LARGE SCALE GENOMIC DNA]</scope>
    <source>
        <strain evidence="6">W35</strain>
    </source>
</reference>
<sequence length="217" mass="22744">MHSHLTLLLVDDHVLLREALALLLEHTWPGVQVLQAGDLESACQLADSHPELQLVLLDLGLPDAQGLRSLQVLQARAPWARHVVLSAHDQPALVLQAIETGAAGFIPKTADLRQMQGALQCVLAGGISLPAGLAAPAGSGAPSVVLTPRQQEVLGLLIDGHSNKAICRRMGVANSTVKTHLEAIFRALGVNSRAQAVVAASRLGLQLPLAPAPAPLR</sequence>
<feature type="domain" description="Response regulatory" evidence="4">
    <location>
        <begin position="6"/>
        <end position="123"/>
    </location>
</feature>
<dbReference type="Gene3D" id="1.10.10.10">
    <property type="entry name" value="Winged helix-like DNA-binding domain superfamily/Winged helix DNA-binding domain"/>
    <property type="match status" value="1"/>
</dbReference>